<dbReference type="AlphaFoldDB" id="A0A561EN99"/>
<sequence length="167" mass="18638">MTTTPTPAELTAEQWKRRALRAEGAMRHALWMSPLTYNNETAAEMAKRFRLHIEATYPDLIVRYNHQPVEVFKYADDCDCVDDGTESDGSNEYDNDHSMDGEDGYLCSRSFLGRVCGYCKDEEGDGPEWAPYSVLWPCPPVTALNALTDTAVLRSEMSTPASSALEG</sequence>
<keyword evidence="2" id="KW-1185">Reference proteome</keyword>
<evidence type="ECO:0000313" key="2">
    <source>
        <dbReference type="Proteomes" id="UP000318416"/>
    </source>
</evidence>
<dbReference type="RefSeq" id="WP_145789607.1">
    <property type="nucleotide sequence ID" value="NZ_BAAABR010000089.1"/>
</dbReference>
<name>A0A561EN99_9ACTN</name>
<protein>
    <submittedName>
        <fullName evidence="1">Uncharacterized protein</fullName>
    </submittedName>
</protein>
<dbReference type="EMBL" id="VIVR01000001">
    <property type="protein sequence ID" value="TWE17062.1"/>
    <property type="molecule type" value="Genomic_DNA"/>
</dbReference>
<dbReference type="Proteomes" id="UP000318416">
    <property type="component" value="Unassembled WGS sequence"/>
</dbReference>
<comment type="caution">
    <text evidence="1">The sequence shown here is derived from an EMBL/GenBank/DDBJ whole genome shotgun (WGS) entry which is preliminary data.</text>
</comment>
<dbReference type="OrthoDB" id="4350739at2"/>
<gene>
    <name evidence="1" type="ORF">FB465_2066</name>
</gene>
<proteinExistence type="predicted"/>
<organism evidence="1 2">
    <name type="scientific">Kitasatospora atroaurantiaca</name>
    <dbReference type="NCBI Taxonomy" id="285545"/>
    <lineage>
        <taxon>Bacteria</taxon>
        <taxon>Bacillati</taxon>
        <taxon>Actinomycetota</taxon>
        <taxon>Actinomycetes</taxon>
        <taxon>Kitasatosporales</taxon>
        <taxon>Streptomycetaceae</taxon>
        <taxon>Kitasatospora</taxon>
    </lineage>
</organism>
<accession>A0A561EN99</accession>
<evidence type="ECO:0000313" key="1">
    <source>
        <dbReference type="EMBL" id="TWE17062.1"/>
    </source>
</evidence>
<reference evidence="1 2" key="1">
    <citation type="submission" date="2019-06" db="EMBL/GenBank/DDBJ databases">
        <title>Sequencing the genomes of 1000 actinobacteria strains.</title>
        <authorList>
            <person name="Klenk H.-P."/>
        </authorList>
    </citation>
    <scope>NUCLEOTIDE SEQUENCE [LARGE SCALE GENOMIC DNA]</scope>
    <source>
        <strain evidence="1 2">DSM 41649</strain>
    </source>
</reference>